<comment type="caution">
    <text evidence="3">The sequence shown here is derived from an EMBL/GenBank/DDBJ whole genome shotgun (WGS) entry which is preliminary data.</text>
</comment>
<keyword evidence="2" id="KW-1133">Transmembrane helix</keyword>
<feature type="region of interest" description="Disordered" evidence="1">
    <location>
        <begin position="230"/>
        <end position="253"/>
    </location>
</feature>
<evidence type="ECO:0000313" key="3">
    <source>
        <dbReference type="EMBL" id="MBP2179625.1"/>
    </source>
</evidence>
<evidence type="ECO:0000256" key="1">
    <source>
        <dbReference type="SAM" id="MobiDB-lite"/>
    </source>
</evidence>
<dbReference type="EMBL" id="JAGGMS010000001">
    <property type="protein sequence ID" value="MBP2179625.1"/>
    <property type="molecule type" value="Genomic_DNA"/>
</dbReference>
<sequence>MGWQEELRVLDAKLADGSLTPSEHRKMRDELLAAASGGGSTSPVAAPRRAQDDPAAREAMQETAVLPRIPVAGQPMPAGQGKQPPAAIAGGRPAPRMVESRPTLPLGNQDPKQPPNAAALLSGDRPTTAPSPADQRVTESMAVPPRGLTRGRSVVSPVAAHQPTRPYATEAQRSWQHPPNQPDYYEQDDHGPRRNGSTWLFLGVGVLLAGGLLAGGVWLLAKDEPAGIAAAPPPASATAPAPSSQLPPPPADLPIEQRLPALPGTQNVNNSTMPVDKGTQLKLYAPETANMFKQNGATEVVYRSSSDGNDGYLVMVVPAGSPEGGKKIADELRKAAADTGFTRLDLGMPPEKSALAGANTIGRMNATWYSSENLAVAVWVSQGLDGQELALGERLKNTLAKVEAVLPPS</sequence>
<feature type="region of interest" description="Disordered" evidence="1">
    <location>
        <begin position="30"/>
        <end position="191"/>
    </location>
</feature>
<organism evidence="3 4">
    <name type="scientific">Amycolatopsis magusensis</name>
    <dbReference type="NCBI Taxonomy" id="882444"/>
    <lineage>
        <taxon>Bacteria</taxon>
        <taxon>Bacillati</taxon>
        <taxon>Actinomycetota</taxon>
        <taxon>Actinomycetes</taxon>
        <taxon>Pseudonocardiales</taxon>
        <taxon>Pseudonocardiaceae</taxon>
        <taxon>Amycolatopsis</taxon>
    </lineage>
</organism>
<accession>A0ABS4PJN5</accession>
<feature type="transmembrane region" description="Helical" evidence="2">
    <location>
        <begin position="199"/>
        <end position="221"/>
    </location>
</feature>
<feature type="compositionally biased region" description="Basic and acidic residues" evidence="1">
    <location>
        <begin position="49"/>
        <end position="60"/>
    </location>
</feature>
<gene>
    <name evidence="3" type="ORF">JOM49_001151</name>
</gene>
<protein>
    <submittedName>
        <fullName evidence="3">Uncharacterized protein</fullName>
    </submittedName>
</protein>
<dbReference type="RefSeq" id="WP_209663323.1">
    <property type="nucleotide sequence ID" value="NZ_JAGGMS010000001.1"/>
</dbReference>
<feature type="compositionally biased region" description="Low complexity" evidence="1">
    <location>
        <begin position="84"/>
        <end position="96"/>
    </location>
</feature>
<name>A0ABS4PJN5_9PSEU</name>
<evidence type="ECO:0000256" key="2">
    <source>
        <dbReference type="SAM" id="Phobius"/>
    </source>
</evidence>
<reference evidence="3 4" key="1">
    <citation type="submission" date="2021-03" db="EMBL/GenBank/DDBJ databases">
        <title>Sequencing the genomes of 1000 actinobacteria strains.</title>
        <authorList>
            <person name="Klenk H.-P."/>
        </authorList>
    </citation>
    <scope>NUCLEOTIDE SEQUENCE [LARGE SCALE GENOMIC DNA]</scope>
    <source>
        <strain evidence="3 4">DSM 45510</strain>
    </source>
</reference>
<feature type="compositionally biased region" description="Low complexity" evidence="1">
    <location>
        <begin position="230"/>
        <end position="244"/>
    </location>
</feature>
<proteinExistence type="predicted"/>
<keyword evidence="4" id="KW-1185">Reference proteome</keyword>
<keyword evidence="2" id="KW-0812">Transmembrane</keyword>
<dbReference type="Proteomes" id="UP000741013">
    <property type="component" value="Unassembled WGS sequence"/>
</dbReference>
<keyword evidence="2" id="KW-0472">Membrane</keyword>
<evidence type="ECO:0000313" key="4">
    <source>
        <dbReference type="Proteomes" id="UP000741013"/>
    </source>
</evidence>